<proteinExistence type="predicted"/>
<dbReference type="EMBL" id="JAHKSW010000010">
    <property type="protein sequence ID" value="KAG7327248.1"/>
    <property type="molecule type" value="Genomic_DNA"/>
</dbReference>
<keyword evidence="2" id="KW-1185">Reference proteome</keyword>
<accession>A0A9D3NQL8</accession>
<dbReference type="Proteomes" id="UP000824219">
    <property type="component" value="Linkage Group LG10"/>
</dbReference>
<evidence type="ECO:0000313" key="2">
    <source>
        <dbReference type="Proteomes" id="UP000824219"/>
    </source>
</evidence>
<reference evidence="1 2" key="1">
    <citation type="submission" date="2021-06" db="EMBL/GenBank/DDBJ databases">
        <title>Chromosome-level genome assembly of the red-tail catfish (Hemibagrus wyckioides).</title>
        <authorList>
            <person name="Shao F."/>
        </authorList>
    </citation>
    <scope>NUCLEOTIDE SEQUENCE [LARGE SCALE GENOMIC DNA]</scope>
    <source>
        <strain evidence="1">EC202008001</strain>
        <tissue evidence="1">Blood</tissue>
    </source>
</reference>
<dbReference type="AlphaFoldDB" id="A0A9D3NQL8"/>
<name>A0A9D3NQL8_9TELE</name>
<protein>
    <submittedName>
        <fullName evidence="1">Uncharacterized protein</fullName>
    </submittedName>
</protein>
<comment type="caution">
    <text evidence="1">The sequence shown here is derived from an EMBL/GenBank/DDBJ whole genome shotgun (WGS) entry which is preliminary data.</text>
</comment>
<organism evidence="1 2">
    <name type="scientific">Hemibagrus wyckioides</name>
    <dbReference type="NCBI Taxonomy" id="337641"/>
    <lineage>
        <taxon>Eukaryota</taxon>
        <taxon>Metazoa</taxon>
        <taxon>Chordata</taxon>
        <taxon>Craniata</taxon>
        <taxon>Vertebrata</taxon>
        <taxon>Euteleostomi</taxon>
        <taxon>Actinopterygii</taxon>
        <taxon>Neopterygii</taxon>
        <taxon>Teleostei</taxon>
        <taxon>Ostariophysi</taxon>
        <taxon>Siluriformes</taxon>
        <taxon>Bagridae</taxon>
        <taxon>Hemibagrus</taxon>
    </lineage>
</organism>
<evidence type="ECO:0000313" key="1">
    <source>
        <dbReference type="EMBL" id="KAG7327248.1"/>
    </source>
</evidence>
<sequence length="83" mass="9360">MLCQIGLDRFRLLIYCCHHRCGTLVVVVEVVVSGKAERGCEPLPGGAVWSETEKYTICMPMGRSRRNKGIHYIHRPGTDSEEL</sequence>
<gene>
    <name evidence="1" type="ORF">KOW79_008854</name>
</gene>